<name>A0ABN4ATW2_EMTOG</name>
<evidence type="ECO:0000256" key="2">
    <source>
        <dbReference type="ARBA" id="ARBA00022801"/>
    </source>
</evidence>
<keyword evidence="2" id="KW-0378">Hydrolase</keyword>
<keyword evidence="5" id="KW-1185">Reference proteome</keyword>
<dbReference type="InterPro" id="IPR007431">
    <property type="entry name" value="ACP_PD"/>
</dbReference>
<evidence type="ECO:0000256" key="3">
    <source>
        <dbReference type="ARBA" id="ARBA00023098"/>
    </source>
</evidence>
<dbReference type="Proteomes" id="UP000002875">
    <property type="component" value="Chromosome"/>
</dbReference>
<dbReference type="PANTHER" id="PTHR38764">
    <property type="entry name" value="ACYL CARRIER PROTEIN PHOSPHODIESTERASE"/>
    <property type="match status" value="1"/>
</dbReference>
<keyword evidence="1" id="KW-0444">Lipid biosynthesis</keyword>
<evidence type="ECO:0000256" key="1">
    <source>
        <dbReference type="ARBA" id="ARBA00022516"/>
    </source>
</evidence>
<dbReference type="EMBL" id="CP002961">
    <property type="protein sequence ID" value="AFK05301.1"/>
    <property type="molecule type" value="Genomic_DNA"/>
</dbReference>
<keyword evidence="3" id="KW-0443">Lipid metabolism</keyword>
<dbReference type="PIRSF" id="PIRSF011489">
    <property type="entry name" value="DUF479"/>
    <property type="match status" value="1"/>
</dbReference>
<evidence type="ECO:0000313" key="4">
    <source>
        <dbReference type="EMBL" id="AFK05301.1"/>
    </source>
</evidence>
<evidence type="ECO:0000313" key="5">
    <source>
        <dbReference type="Proteomes" id="UP000002875"/>
    </source>
</evidence>
<proteinExistence type="predicted"/>
<reference evidence="4 5" key="1">
    <citation type="submission" date="2011-07" db="EMBL/GenBank/DDBJ databases">
        <title>The complete genome of chromosome of Emticicia oligotrophica DSM 17448.</title>
        <authorList>
            <consortium name="US DOE Joint Genome Institute (JGI-PGF)"/>
            <person name="Lucas S."/>
            <person name="Han J."/>
            <person name="Lapidus A."/>
            <person name="Bruce D."/>
            <person name="Goodwin L."/>
            <person name="Pitluck S."/>
            <person name="Peters L."/>
            <person name="Kyrpides N."/>
            <person name="Mavromatis K."/>
            <person name="Ivanova N."/>
            <person name="Ovchinnikova G."/>
            <person name="Teshima H."/>
            <person name="Detter J.C."/>
            <person name="Tapia R."/>
            <person name="Han C."/>
            <person name="Land M."/>
            <person name="Hauser L."/>
            <person name="Markowitz V."/>
            <person name="Cheng J.-F."/>
            <person name="Hugenholtz P."/>
            <person name="Woyke T."/>
            <person name="Wu D."/>
            <person name="Tindall B."/>
            <person name="Pomrenke H."/>
            <person name="Brambilla E."/>
            <person name="Klenk H.-P."/>
            <person name="Eisen J.A."/>
        </authorList>
    </citation>
    <scope>NUCLEOTIDE SEQUENCE [LARGE SCALE GENOMIC DNA]</scope>
    <source>
        <strain evidence="4 5">DSM 17448</strain>
    </source>
</reference>
<protein>
    <submittedName>
        <fullName evidence="4">Acyl carrier protein phosphodiesterase</fullName>
    </submittedName>
</protein>
<sequence>MNFLAHLFLSGKNEEVMIGNLMEDYIVGRIDHERNNHLNKDIKHGIMLHRLIDTATDSNPFVSNCKLVLYEKYHKYSAVLIDIYFDHFLAVHWDFYSKEPFDLFRKRVYFSFEKHWNILPEKMKPMIESMITHDWLKNYAEFWGIERALLGVSRRTKFESNMEKATDDLKIHYKLFKDNFEKFFPELLETCNNFLDVNGYENIG</sequence>
<accession>A0ABN4ATW2</accession>
<organism evidence="4 5">
    <name type="scientific">Emticicia oligotrophica (strain DSM 17448 / CIP 109782 / MTCC 6937 / GPTSA100-15)</name>
    <dbReference type="NCBI Taxonomy" id="929562"/>
    <lineage>
        <taxon>Bacteria</taxon>
        <taxon>Pseudomonadati</taxon>
        <taxon>Bacteroidota</taxon>
        <taxon>Cytophagia</taxon>
        <taxon>Cytophagales</taxon>
        <taxon>Leadbetterellaceae</taxon>
        <taxon>Emticicia</taxon>
    </lineage>
</organism>
<dbReference type="PANTHER" id="PTHR38764:SF1">
    <property type="entry name" value="ACYL CARRIER PROTEIN PHOSPHODIESTERASE"/>
    <property type="match status" value="1"/>
</dbReference>
<gene>
    <name evidence="4" type="ordered locus">Emtol_4177</name>
</gene>
<dbReference type="RefSeq" id="WP_015030989.1">
    <property type="nucleotide sequence ID" value="NC_018748.1"/>
</dbReference>
<dbReference type="Pfam" id="PF04336">
    <property type="entry name" value="ACP_PD"/>
    <property type="match status" value="1"/>
</dbReference>